<proteinExistence type="predicted"/>
<evidence type="ECO:0000256" key="1">
    <source>
        <dbReference type="ARBA" id="ARBA00022737"/>
    </source>
</evidence>
<dbReference type="PANTHER" id="PTHR24171:SF9">
    <property type="entry name" value="ANKYRIN REPEAT DOMAIN-CONTAINING PROTEIN 39"/>
    <property type="match status" value="1"/>
</dbReference>
<dbReference type="eggNOG" id="KOG4177">
    <property type="taxonomic scope" value="Eukaryota"/>
</dbReference>
<gene>
    <name evidence="4" type="ORF">GLRG_09573</name>
</gene>
<evidence type="ECO:0000313" key="4">
    <source>
        <dbReference type="EMBL" id="EFQ34429.1"/>
    </source>
</evidence>
<evidence type="ECO:0000256" key="2">
    <source>
        <dbReference type="ARBA" id="ARBA00023043"/>
    </source>
</evidence>
<keyword evidence="5" id="KW-1185">Reference proteome</keyword>
<dbReference type="PROSITE" id="PS50297">
    <property type="entry name" value="ANK_REP_REGION"/>
    <property type="match status" value="1"/>
</dbReference>
<dbReference type="STRING" id="645133.E3QU91"/>
<sequence>MGRTALQSALLGRRDENAISLLKAGATLVGSELAIAIALQRDVVVDELLTKGASFEETSTISDTISVLEAVVLTEDMALISQIIKDSSQTVVASPLWAAIFVAQLTSDRSIFKFLLGHVTVTSQSEDLWLGTAMYLAAMSGDLEIVELMLKSGLRPEKCWNARCINTDSIIHGGNNVRREYILWRYDIPTILTGEYEEEDLLESALNVADVNIHSKGLDFLILLRQYGYHRTVRYSPEFRSCPSLENLEMLKSFGVEMTSRTLSDSIRERRYDTTEWLLASGVDVNLASEDLGAGIAMTPVQEASLQGNLPLVEKLKNLGADINAPAAPYGATALQYASIGGYFGLVRRLLEFQADPNAWGSWSGGRTALEGAAEHGKLDVVQLLLNSGVKTIGGGRLQYVRAIRFAQDEGHHAVARLIKSHRPWEEADQRLYDVKSLLADGWAYEPSGETYKAEVEASGVPCDVSGGKFKVDDEKGVDSNTDLNKDGWFSECPSLLLNDIEDGLAYGVDDRAECPGDAIWREAYETFSSELPWLMEEGDCLQ</sequence>
<dbReference type="PANTHER" id="PTHR24171">
    <property type="entry name" value="ANKYRIN REPEAT DOMAIN-CONTAINING PROTEIN 39-RELATED"/>
    <property type="match status" value="1"/>
</dbReference>
<dbReference type="AlphaFoldDB" id="E3QU91"/>
<dbReference type="InterPro" id="IPR002110">
    <property type="entry name" value="Ankyrin_rpt"/>
</dbReference>
<dbReference type="SUPFAM" id="SSF48403">
    <property type="entry name" value="Ankyrin repeat"/>
    <property type="match status" value="1"/>
</dbReference>
<protein>
    <submittedName>
        <fullName evidence="4">Uncharacterized protein</fullName>
    </submittedName>
</protein>
<dbReference type="PROSITE" id="PS50088">
    <property type="entry name" value="ANK_REPEAT"/>
    <property type="match status" value="2"/>
</dbReference>
<keyword evidence="2 3" id="KW-0040">ANK repeat</keyword>
<dbReference type="VEuPathDB" id="FungiDB:GLRG_09573"/>
<reference evidence="5" key="1">
    <citation type="journal article" date="2012" name="Nat. Genet.">
        <title>Lifestyle transitions in plant pathogenic Colletotrichum fungi deciphered by genome and transcriptome analyses.</title>
        <authorList>
            <person name="O'Connell R.J."/>
            <person name="Thon M.R."/>
            <person name="Hacquard S."/>
            <person name="Amyotte S.G."/>
            <person name="Kleemann J."/>
            <person name="Torres M.F."/>
            <person name="Damm U."/>
            <person name="Buiate E.A."/>
            <person name="Epstein L."/>
            <person name="Alkan N."/>
            <person name="Altmueller J."/>
            <person name="Alvarado-Balderrama L."/>
            <person name="Bauser C.A."/>
            <person name="Becker C."/>
            <person name="Birren B.W."/>
            <person name="Chen Z."/>
            <person name="Choi J."/>
            <person name="Crouch J.A."/>
            <person name="Duvick J.P."/>
            <person name="Farman M.A."/>
            <person name="Gan P."/>
            <person name="Heiman D."/>
            <person name="Henrissat B."/>
            <person name="Howard R.J."/>
            <person name="Kabbage M."/>
            <person name="Koch C."/>
            <person name="Kracher B."/>
            <person name="Kubo Y."/>
            <person name="Law A.D."/>
            <person name="Lebrun M.-H."/>
            <person name="Lee Y.-H."/>
            <person name="Miyara I."/>
            <person name="Moore N."/>
            <person name="Neumann U."/>
            <person name="Nordstroem K."/>
            <person name="Panaccione D.G."/>
            <person name="Panstruga R."/>
            <person name="Place M."/>
            <person name="Proctor R.H."/>
            <person name="Prusky D."/>
            <person name="Rech G."/>
            <person name="Reinhardt R."/>
            <person name="Rollins J.A."/>
            <person name="Rounsley S."/>
            <person name="Schardl C.L."/>
            <person name="Schwartz D.C."/>
            <person name="Shenoy N."/>
            <person name="Shirasu K."/>
            <person name="Sikhakolli U.R."/>
            <person name="Stueber K."/>
            <person name="Sukno S.A."/>
            <person name="Sweigard J.A."/>
            <person name="Takano Y."/>
            <person name="Takahara H."/>
            <person name="Trail F."/>
            <person name="van der Does H.C."/>
            <person name="Voll L.M."/>
            <person name="Will I."/>
            <person name="Young S."/>
            <person name="Zeng Q."/>
            <person name="Zhang J."/>
            <person name="Zhou S."/>
            <person name="Dickman M.B."/>
            <person name="Schulze-Lefert P."/>
            <person name="Ver Loren van Themaat E."/>
            <person name="Ma L.-J."/>
            <person name="Vaillancourt L.J."/>
        </authorList>
    </citation>
    <scope>NUCLEOTIDE SEQUENCE [LARGE SCALE GENOMIC DNA]</scope>
    <source>
        <strain evidence="5">M1.001 / M2 / FGSC 10212</strain>
    </source>
</reference>
<dbReference type="RefSeq" id="XP_008098449.1">
    <property type="nucleotide sequence ID" value="XM_008100258.1"/>
</dbReference>
<feature type="repeat" description="ANK" evidence="3">
    <location>
        <begin position="365"/>
        <end position="390"/>
    </location>
</feature>
<dbReference type="OrthoDB" id="539213at2759"/>
<name>E3QU91_COLGM</name>
<dbReference type="InterPro" id="IPR036770">
    <property type="entry name" value="Ankyrin_rpt-contain_sf"/>
</dbReference>
<dbReference type="GeneID" id="24414938"/>
<dbReference type="HOGENOM" id="CLU_501525_0_0_1"/>
<dbReference type="EMBL" id="GG697380">
    <property type="protein sequence ID" value="EFQ34429.1"/>
    <property type="molecule type" value="Genomic_DNA"/>
</dbReference>
<feature type="repeat" description="ANK" evidence="3">
    <location>
        <begin position="330"/>
        <end position="362"/>
    </location>
</feature>
<evidence type="ECO:0000256" key="3">
    <source>
        <dbReference type="PROSITE-ProRule" id="PRU00023"/>
    </source>
</evidence>
<dbReference type="Proteomes" id="UP000008782">
    <property type="component" value="Unassembled WGS sequence"/>
</dbReference>
<dbReference type="Pfam" id="PF12796">
    <property type="entry name" value="Ank_2"/>
    <property type="match status" value="1"/>
</dbReference>
<evidence type="ECO:0000313" key="5">
    <source>
        <dbReference type="Proteomes" id="UP000008782"/>
    </source>
</evidence>
<accession>E3QU91</accession>
<organism evidence="5">
    <name type="scientific">Colletotrichum graminicola (strain M1.001 / M2 / FGSC 10212)</name>
    <name type="common">Maize anthracnose fungus</name>
    <name type="synonym">Glomerella graminicola</name>
    <dbReference type="NCBI Taxonomy" id="645133"/>
    <lineage>
        <taxon>Eukaryota</taxon>
        <taxon>Fungi</taxon>
        <taxon>Dikarya</taxon>
        <taxon>Ascomycota</taxon>
        <taxon>Pezizomycotina</taxon>
        <taxon>Sordariomycetes</taxon>
        <taxon>Hypocreomycetidae</taxon>
        <taxon>Glomerellales</taxon>
        <taxon>Glomerellaceae</taxon>
        <taxon>Colletotrichum</taxon>
        <taxon>Colletotrichum graminicola species complex</taxon>
    </lineage>
</organism>
<dbReference type="Gene3D" id="1.25.40.20">
    <property type="entry name" value="Ankyrin repeat-containing domain"/>
    <property type="match status" value="2"/>
</dbReference>
<keyword evidence="1" id="KW-0677">Repeat</keyword>
<dbReference type="SMART" id="SM00248">
    <property type="entry name" value="ANK"/>
    <property type="match status" value="5"/>
</dbReference>